<proteinExistence type="predicted"/>
<gene>
    <name evidence="1" type="ORF">FA95DRAFT_1578795</name>
</gene>
<evidence type="ECO:0000313" key="2">
    <source>
        <dbReference type="Proteomes" id="UP000814033"/>
    </source>
</evidence>
<dbReference type="Proteomes" id="UP000814033">
    <property type="component" value="Unassembled WGS sequence"/>
</dbReference>
<accession>A0ACB8R0E1</accession>
<sequence length="595" mass="63087">MDAASLADTTATRTMLETQLGLLEAMARDATAEAQLVLLRPQVRQLLRSYYDARDRGVAFPAAVRARYDALDDAVRPPTAPRDDGDDEDEEVGPAVVPPTAPSGAVQTGAPAVEPPPAPRRRPQARRVPANRAEVVLPRVAPPPPPPSARSERHAARSALSTAPPSSKRAGKRRASRSPVPTPPPRAPSRSRSARGRSAKRGRPTPASVASSPSRPRSPSSSPTFGLDDSLSEAVDEDGDPMFHASDRRPTNTERYAGERLKTATRCARCEHHFKRGPKRCEFKPHLPSKCIRCRAQRKSCAGAVLADGTRPRAPPPRANRGRAGRSRAASRAPRSRSAPRAAAVSSTARLLEELLASADSMDPPRRSRELLAEVLSSVDADVGRFESLTAAERFPDNADSIALVQAELDASRTTLLLWPYRHDRLLLRWAQLTHRYGARDTSDVPGSDVAPSPSPPGSPVAGPSGLHAPDSPALATIPPSSVAASMSGDPADSGEEEDELETAVKSPEPDDDEEDDRDAAVGSPSPPPVAGPSGSATEEDEEDAVDDAVPKAADPDDDADEEGAPAAGEDDEDEEDEEGSDAVAEEVADMDVDE</sequence>
<evidence type="ECO:0000313" key="1">
    <source>
        <dbReference type="EMBL" id="KAI0037510.1"/>
    </source>
</evidence>
<reference evidence="1" key="2">
    <citation type="journal article" date="2022" name="New Phytol.">
        <title>Evolutionary transition to the ectomycorrhizal habit in the genomes of a hyperdiverse lineage of mushroom-forming fungi.</title>
        <authorList>
            <person name="Looney B."/>
            <person name="Miyauchi S."/>
            <person name="Morin E."/>
            <person name="Drula E."/>
            <person name="Courty P.E."/>
            <person name="Kohler A."/>
            <person name="Kuo A."/>
            <person name="LaButti K."/>
            <person name="Pangilinan J."/>
            <person name="Lipzen A."/>
            <person name="Riley R."/>
            <person name="Andreopoulos W."/>
            <person name="He G."/>
            <person name="Johnson J."/>
            <person name="Nolan M."/>
            <person name="Tritt A."/>
            <person name="Barry K.W."/>
            <person name="Grigoriev I.V."/>
            <person name="Nagy L.G."/>
            <person name="Hibbett D."/>
            <person name="Henrissat B."/>
            <person name="Matheny P.B."/>
            <person name="Labbe J."/>
            <person name="Martin F.M."/>
        </authorList>
    </citation>
    <scope>NUCLEOTIDE SEQUENCE</scope>
    <source>
        <strain evidence="1">FP105234-sp</strain>
    </source>
</reference>
<comment type="caution">
    <text evidence="1">The sequence shown here is derived from an EMBL/GenBank/DDBJ whole genome shotgun (WGS) entry which is preliminary data.</text>
</comment>
<dbReference type="EMBL" id="MU276898">
    <property type="protein sequence ID" value="KAI0037510.1"/>
    <property type="molecule type" value="Genomic_DNA"/>
</dbReference>
<protein>
    <submittedName>
        <fullName evidence="1">Uncharacterized protein</fullName>
    </submittedName>
</protein>
<reference evidence="1" key="1">
    <citation type="submission" date="2021-02" db="EMBL/GenBank/DDBJ databases">
        <authorList>
            <consortium name="DOE Joint Genome Institute"/>
            <person name="Ahrendt S."/>
            <person name="Looney B.P."/>
            <person name="Miyauchi S."/>
            <person name="Morin E."/>
            <person name="Drula E."/>
            <person name="Courty P.E."/>
            <person name="Chicoki N."/>
            <person name="Fauchery L."/>
            <person name="Kohler A."/>
            <person name="Kuo A."/>
            <person name="Labutti K."/>
            <person name="Pangilinan J."/>
            <person name="Lipzen A."/>
            <person name="Riley R."/>
            <person name="Andreopoulos W."/>
            <person name="He G."/>
            <person name="Johnson J."/>
            <person name="Barry K.W."/>
            <person name="Grigoriev I.V."/>
            <person name="Nagy L."/>
            <person name="Hibbett D."/>
            <person name="Henrissat B."/>
            <person name="Matheny P.B."/>
            <person name="Labbe J."/>
            <person name="Martin F."/>
        </authorList>
    </citation>
    <scope>NUCLEOTIDE SEQUENCE</scope>
    <source>
        <strain evidence="1">FP105234-sp</strain>
    </source>
</reference>
<keyword evidence="2" id="KW-1185">Reference proteome</keyword>
<organism evidence="1 2">
    <name type="scientific">Auriscalpium vulgare</name>
    <dbReference type="NCBI Taxonomy" id="40419"/>
    <lineage>
        <taxon>Eukaryota</taxon>
        <taxon>Fungi</taxon>
        <taxon>Dikarya</taxon>
        <taxon>Basidiomycota</taxon>
        <taxon>Agaricomycotina</taxon>
        <taxon>Agaricomycetes</taxon>
        <taxon>Russulales</taxon>
        <taxon>Auriscalpiaceae</taxon>
        <taxon>Auriscalpium</taxon>
    </lineage>
</organism>
<name>A0ACB8R0E1_9AGAM</name>